<organism evidence="8 9">
    <name type="scientific">Dactylellina haptotyla (strain CBS 200.50)</name>
    <name type="common">Nematode-trapping fungus</name>
    <name type="synonym">Monacrosporium haptotylum</name>
    <dbReference type="NCBI Taxonomy" id="1284197"/>
    <lineage>
        <taxon>Eukaryota</taxon>
        <taxon>Fungi</taxon>
        <taxon>Dikarya</taxon>
        <taxon>Ascomycota</taxon>
        <taxon>Pezizomycotina</taxon>
        <taxon>Orbiliomycetes</taxon>
        <taxon>Orbiliales</taxon>
        <taxon>Orbiliaceae</taxon>
        <taxon>Dactylellina</taxon>
    </lineage>
</organism>
<dbReference type="AlphaFoldDB" id="S8BQA9"/>
<dbReference type="Pfam" id="PF09496">
    <property type="entry name" value="CENP-O"/>
    <property type="match status" value="1"/>
</dbReference>
<dbReference type="InterPro" id="IPR018464">
    <property type="entry name" value="CENP-O"/>
</dbReference>
<evidence type="ECO:0000256" key="5">
    <source>
        <dbReference type="ARBA" id="ARBA00023242"/>
    </source>
</evidence>
<dbReference type="STRING" id="1284197.S8BQA9"/>
<protein>
    <recommendedName>
        <fullName evidence="10">Cenp-O kinetochore centromere component</fullName>
    </recommendedName>
</protein>
<reference evidence="8 9" key="1">
    <citation type="journal article" date="2013" name="PLoS Genet.">
        <title>Genomic mechanisms accounting for the adaptation to parasitism in nematode-trapping fungi.</title>
        <authorList>
            <person name="Meerupati T."/>
            <person name="Andersson K.M."/>
            <person name="Friman E."/>
            <person name="Kumar D."/>
            <person name="Tunlid A."/>
            <person name="Ahren D."/>
        </authorList>
    </citation>
    <scope>NUCLEOTIDE SEQUENCE [LARGE SCALE GENOMIC DNA]</scope>
    <source>
        <strain evidence="8 9">CBS 200.50</strain>
    </source>
</reference>
<feature type="region of interest" description="Disordered" evidence="7">
    <location>
        <begin position="56"/>
        <end position="76"/>
    </location>
</feature>
<accession>S8BQA9</accession>
<name>S8BQA9_DACHA</name>
<evidence type="ECO:0000313" key="8">
    <source>
        <dbReference type="EMBL" id="EPS37407.1"/>
    </source>
</evidence>
<feature type="compositionally biased region" description="Low complexity" evidence="7">
    <location>
        <begin position="9"/>
        <end position="18"/>
    </location>
</feature>
<dbReference type="eggNOG" id="ENOG502SCC4">
    <property type="taxonomic scope" value="Eukaryota"/>
</dbReference>
<dbReference type="PANTHER" id="PTHR14582:SF1">
    <property type="entry name" value="CENTROMERE PROTEIN O"/>
    <property type="match status" value="1"/>
</dbReference>
<proteinExistence type="inferred from homology"/>
<comment type="similarity">
    <text evidence="3">Belongs to the CENP-O/MCM21 family.</text>
</comment>
<evidence type="ECO:0000313" key="9">
    <source>
        <dbReference type="Proteomes" id="UP000015100"/>
    </source>
</evidence>
<keyword evidence="6" id="KW-0137">Centromere</keyword>
<dbReference type="GO" id="GO:0005634">
    <property type="term" value="C:nucleus"/>
    <property type="evidence" value="ECO:0007669"/>
    <property type="project" value="UniProtKB-SubCell"/>
</dbReference>
<dbReference type="OrthoDB" id="10050372at2759"/>
<reference evidence="9" key="2">
    <citation type="submission" date="2013-04" db="EMBL/GenBank/DDBJ databases">
        <title>Genomic mechanisms accounting for the adaptation to parasitism in nematode-trapping fungi.</title>
        <authorList>
            <person name="Ahren D.G."/>
        </authorList>
    </citation>
    <scope>NUCLEOTIDE SEQUENCE [LARGE SCALE GENOMIC DNA]</scope>
    <source>
        <strain evidence="9">CBS 200.50</strain>
    </source>
</reference>
<dbReference type="Proteomes" id="UP000015100">
    <property type="component" value="Unassembled WGS sequence"/>
</dbReference>
<gene>
    <name evidence="8" type="ORF">H072_8913</name>
</gene>
<evidence type="ECO:0000256" key="2">
    <source>
        <dbReference type="ARBA" id="ARBA00004584"/>
    </source>
</evidence>
<dbReference type="GO" id="GO:0031511">
    <property type="term" value="C:Mis6-Sim4 complex"/>
    <property type="evidence" value="ECO:0007669"/>
    <property type="project" value="TreeGrafter"/>
</dbReference>
<comment type="caution">
    <text evidence="8">The sequence shown here is derived from an EMBL/GenBank/DDBJ whole genome shotgun (WGS) entry which is preliminary data.</text>
</comment>
<sequence>MSSPPVPASPSDAGSSDGPDVEELQKQIRELTKIRNERQAELLSLRSTHTLKHALDTASSQTIKTSVPNPDGSEDPLQIEDTNLNTILLKQAADLTADKEAWDQEALYRMAGLTSFEVQDPAPNGGKLQGIRIEVMADGKFGTPYYIFLKPYDTTPKPTPSEPFPEKTSSSTHVTIHRHTIPSYFLGSLNSLAEKLLPAPPRLQNLDRLVRDMRRILILHYLRADHLAQVKAKVTENLPQNHPTPSEIPPIYISEFTVDPEARLAEVEWLDSQSFGVKRLGWIALNEEGGAEGIIVKQDGKRVLPMELKIKGNWVRGEADKMSWIDGLFDRLEWAIDT</sequence>
<dbReference type="OMA" id="IRIEVMA"/>
<keyword evidence="9" id="KW-1185">Reference proteome</keyword>
<keyword evidence="4" id="KW-0158">Chromosome</keyword>
<comment type="subcellular location">
    <subcellularLocation>
        <location evidence="2">Chromosome</location>
        <location evidence="2">Centromere</location>
    </subcellularLocation>
    <subcellularLocation>
        <location evidence="1">Nucleus</location>
    </subcellularLocation>
</comment>
<evidence type="ECO:0000256" key="4">
    <source>
        <dbReference type="ARBA" id="ARBA00022454"/>
    </source>
</evidence>
<evidence type="ECO:0000256" key="3">
    <source>
        <dbReference type="ARBA" id="ARBA00007321"/>
    </source>
</evidence>
<feature type="compositionally biased region" description="Polar residues" evidence="7">
    <location>
        <begin position="57"/>
        <end position="68"/>
    </location>
</feature>
<evidence type="ECO:0008006" key="10">
    <source>
        <dbReference type="Google" id="ProtNLM"/>
    </source>
</evidence>
<dbReference type="EMBL" id="AQGS01000640">
    <property type="protein sequence ID" value="EPS37407.1"/>
    <property type="molecule type" value="Genomic_DNA"/>
</dbReference>
<keyword evidence="5" id="KW-0539">Nucleus</keyword>
<dbReference type="HOGENOM" id="CLU_767210_0_0_1"/>
<evidence type="ECO:0000256" key="1">
    <source>
        <dbReference type="ARBA" id="ARBA00004123"/>
    </source>
</evidence>
<evidence type="ECO:0000256" key="6">
    <source>
        <dbReference type="ARBA" id="ARBA00023328"/>
    </source>
</evidence>
<dbReference type="PANTHER" id="PTHR14582">
    <property type="entry name" value="INNER KINETOCHORE SUBUNIT MAL2"/>
    <property type="match status" value="1"/>
</dbReference>
<feature type="region of interest" description="Disordered" evidence="7">
    <location>
        <begin position="1"/>
        <end position="22"/>
    </location>
</feature>
<evidence type="ECO:0000256" key="7">
    <source>
        <dbReference type="SAM" id="MobiDB-lite"/>
    </source>
</evidence>